<proteinExistence type="predicted"/>
<sequence>MKVGDKSLLYFGGLKMKKVNRGPRKRVDLSTVRRSSRVADKSPQAYKEVKKLIFQTSRHISHADVIGTENDSLDRSSATRIDNPLAESQHYGINRVLTSGDATTNRIHQQIIDIQNLSGIIGLTLWNEMATEFNMAEYELMQKPIVIVVSSC</sequence>
<accession>A0ABQ5H5R2</accession>
<evidence type="ECO:0000313" key="1">
    <source>
        <dbReference type="EMBL" id="GJT82695.1"/>
    </source>
</evidence>
<reference evidence="1" key="2">
    <citation type="submission" date="2022-01" db="EMBL/GenBank/DDBJ databases">
        <authorList>
            <person name="Yamashiro T."/>
            <person name="Shiraishi A."/>
            <person name="Satake H."/>
            <person name="Nakayama K."/>
        </authorList>
    </citation>
    <scope>NUCLEOTIDE SEQUENCE</scope>
</reference>
<evidence type="ECO:0000313" key="2">
    <source>
        <dbReference type="Proteomes" id="UP001151760"/>
    </source>
</evidence>
<dbReference type="Proteomes" id="UP001151760">
    <property type="component" value="Unassembled WGS sequence"/>
</dbReference>
<dbReference type="EMBL" id="BQNB010019191">
    <property type="protein sequence ID" value="GJT82695.1"/>
    <property type="molecule type" value="Genomic_DNA"/>
</dbReference>
<comment type="caution">
    <text evidence="1">The sequence shown here is derived from an EMBL/GenBank/DDBJ whole genome shotgun (WGS) entry which is preliminary data.</text>
</comment>
<keyword evidence="2" id="KW-1185">Reference proteome</keyword>
<gene>
    <name evidence="1" type="ORF">Tco_1057037</name>
</gene>
<organism evidence="1 2">
    <name type="scientific">Tanacetum coccineum</name>
    <dbReference type="NCBI Taxonomy" id="301880"/>
    <lineage>
        <taxon>Eukaryota</taxon>
        <taxon>Viridiplantae</taxon>
        <taxon>Streptophyta</taxon>
        <taxon>Embryophyta</taxon>
        <taxon>Tracheophyta</taxon>
        <taxon>Spermatophyta</taxon>
        <taxon>Magnoliopsida</taxon>
        <taxon>eudicotyledons</taxon>
        <taxon>Gunneridae</taxon>
        <taxon>Pentapetalae</taxon>
        <taxon>asterids</taxon>
        <taxon>campanulids</taxon>
        <taxon>Asterales</taxon>
        <taxon>Asteraceae</taxon>
        <taxon>Asteroideae</taxon>
        <taxon>Anthemideae</taxon>
        <taxon>Anthemidinae</taxon>
        <taxon>Tanacetum</taxon>
    </lineage>
</organism>
<protein>
    <submittedName>
        <fullName evidence="1">Uncharacterized protein</fullName>
    </submittedName>
</protein>
<name>A0ABQ5H5R2_9ASTR</name>
<reference evidence="1" key="1">
    <citation type="journal article" date="2022" name="Int. J. Mol. Sci.">
        <title>Draft Genome of Tanacetum Coccineum: Genomic Comparison of Closely Related Tanacetum-Family Plants.</title>
        <authorList>
            <person name="Yamashiro T."/>
            <person name="Shiraishi A."/>
            <person name="Nakayama K."/>
            <person name="Satake H."/>
        </authorList>
    </citation>
    <scope>NUCLEOTIDE SEQUENCE</scope>
</reference>